<evidence type="ECO:0000313" key="3">
    <source>
        <dbReference type="Proteomes" id="UP000529417"/>
    </source>
</evidence>
<name>A0A7Z0I107_9RHOB</name>
<dbReference type="AlphaFoldDB" id="A0A7Z0I107"/>
<evidence type="ECO:0000256" key="1">
    <source>
        <dbReference type="SAM" id="SignalP"/>
    </source>
</evidence>
<keyword evidence="3" id="KW-1185">Reference proteome</keyword>
<feature type="signal peptide" evidence="1">
    <location>
        <begin position="1"/>
        <end position="21"/>
    </location>
</feature>
<keyword evidence="1" id="KW-0732">Signal</keyword>
<feature type="chain" id="PRO_5030817448" evidence="1">
    <location>
        <begin position="22"/>
        <end position="134"/>
    </location>
</feature>
<reference evidence="2 3" key="1">
    <citation type="journal article" date="2000" name="Arch. Microbiol.">
        <title>Rhodobaca bogoriensis gen. nov. and sp. nov., an alkaliphilic purple nonsulfur bacterium from African Rift Valley soda lakes.</title>
        <authorList>
            <person name="Milford A.D."/>
            <person name="Achenbach L.A."/>
            <person name="Jung D.O."/>
            <person name="Madigan M.T."/>
        </authorList>
    </citation>
    <scope>NUCLEOTIDE SEQUENCE [LARGE SCALE GENOMIC DNA]</scope>
    <source>
        <strain evidence="2 3">2376</strain>
    </source>
</reference>
<evidence type="ECO:0000313" key="2">
    <source>
        <dbReference type="EMBL" id="NYS25950.1"/>
    </source>
</evidence>
<dbReference type="Proteomes" id="UP000529417">
    <property type="component" value="Unassembled WGS sequence"/>
</dbReference>
<comment type="caution">
    <text evidence="2">The sequence shown here is derived from an EMBL/GenBank/DDBJ whole genome shotgun (WGS) entry which is preliminary data.</text>
</comment>
<protein>
    <submittedName>
        <fullName evidence="2">Uncharacterized protein</fullName>
    </submittedName>
</protein>
<sequence>MLPALAFGTILLALSPGAAEAETPMTAEEFDAYVTGRTLTFGTGGVPYGVEQFKQGRRVLWAFIGEECREGVWHPQGEQICFVYEDEPRTHCWYFWMTDEGLRARFAEDGPGDELYEIEQSARPMFCPGPQIGA</sequence>
<proteinExistence type="predicted"/>
<organism evidence="2 3">
    <name type="scientific">Rhabdonatronobacter sediminivivens</name>
    <dbReference type="NCBI Taxonomy" id="2743469"/>
    <lineage>
        <taxon>Bacteria</taxon>
        <taxon>Pseudomonadati</taxon>
        <taxon>Pseudomonadota</taxon>
        <taxon>Alphaproteobacteria</taxon>
        <taxon>Rhodobacterales</taxon>
        <taxon>Paracoccaceae</taxon>
        <taxon>Rhabdonatronobacter</taxon>
    </lineage>
</organism>
<accession>A0A7Z0I107</accession>
<gene>
    <name evidence="2" type="ORF">HUK65_13225</name>
</gene>
<dbReference type="EMBL" id="JACBXS010000029">
    <property type="protein sequence ID" value="NYS25950.1"/>
    <property type="molecule type" value="Genomic_DNA"/>
</dbReference>